<dbReference type="Pfam" id="PF03480">
    <property type="entry name" value="DctP"/>
    <property type="match status" value="1"/>
</dbReference>
<feature type="chain" id="PRO_5046673251" evidence="6">
    <location>
        <begin position="21"/>
        <end position="375"/>
    </location>
</feature>
<evidence type="ECO:0000256" key="3">
    <source>
        <dbReference type="ARBA" id="ARBA00022448"/>
    </source>
</evidence>
<dbReference type="Proteomes" id="UP001595632">
    <property type="component" value="Unassembled WGS sequence"/>
</dbReference>
<evidence type="ECO:0000256" key="4">
    <source>
        <dbReference type="ARBA" id="ARBA00022729"/>
    </source>
</evidence>
<dbReference type="RefSeq" id="WP_275634533.1">
    <property type="nucleotide sequence ID" value="NZ_JARGYD010000010.1"/>
</dbReference>
<reference evidence="8" key="1">
    <citation type="journal article" date="2019" name="Int. J. Syst. Evol. Microbiol.">
        <title>The Global Catalogue of Microorganisms (GCM) 10K type strain sequencing project: providing services to taxonomists for standard genome sequencing and annotation.</title>
        <authorList>
            <consortium name="The Broad Institute Genomics Platform"/>
            <consortium name="The Broad Institute Genome Sequencing Center for Infectious Disease"/>
            <person name="Wu L."/>
            <person name="Ma J."/>
        </authorList>
    </citation>
    <scope>NUCLEOTIDE SEQUENCE [LARGE SCALE GENOMIC DNA]</scope>
    <source>
        <strain evidence="8">KCTC 52366</strain>
    </source>
</reference>
<dbReference type="InterPro" id="IPR038404">
    <property type="entry name" value="TRAP_DctP_sf"/>
</dbReference>
<dbReference type="EMBL" id="JBHRTB010000010">
    <property type="protein sequence ID" value="MFC3145159.1"/>
    <property type="molecule type" value="Genomic_DNA"/>
</dbReference>
<comment type="similarity">
    <text evidence="2">Belongs to the bacterial solute-binding protein 7 family.</text>
</comment>
<name>A0ABV7GU21_9RHOB</name>
<gene>
    <name evidence="7" type="ORF">ACFOGP_20730</name>
</gene>
<dbReference type="CDD" id="cd13666">
    <property type="entry name" value="PBP2_TRAP_DctP_like_1"/>
    <property type="match status" value="1"/>
</dbReference>
<evidence type="ECO:0000313" key="8">
    <source>
        <dbReference type="Proteomes" id="UP001595632"/>
    </source>
</evidence>
<evidence type="ECO:0000256" key="2">
    <source>
        <dbReference type="ARBA" id="ARBA00009023"/>
    </source>
</evidence>
<keyword evidence="5" id="KW-0574">Periplasm</keyword>
<dbReference type="InterPro" id="IPR018389">
    <property type="entry name" value="DctP_fam"/>
</dbReference>
<keyword evidence="3" id="KW-0813">Transport</keyword>
<evidence type="ECO:0000256" key="6">
    <source>
        <dbReference type="SAM" id="SignalP"/>
    </source>
</evidence>
<dbReference type="PANTHER" id="PTHR33376">
    <property type="match status" value="1"/>
</dbReference>
<protein>
    <submittedName>
        <fullName evidence="7">C4-dicarboxylate TRAP transporter substrate-binding protein</fullName>
    </submittedName>
</protein>
<evidence type="ECO:0000313" key="7">
    <source>
        <dbReference type="EMBL" id="MFC3145159.1"/>
    </source>
</evidence>
<evidence type="ECO:0000256" key="1">
    <source>
        <dbReference type="ARBA" id="ARBA00004418"/>
    </source>
</evidence>
<dbReference type="PANTHER" id="PTHR33376:SF7">
    <property type="entry name" value="C4-DICARBOXYLATE-BINDING PROTEIN DCTB"/>
    <property type="match status" value="1"/>
</dbReference>
<organism evidence="7 8">
    <name type="scientific">Psychromarinibacter halotolerans</name>
    <dbReference type="NCBI Taxonomy" id="1775175"/>
    <lineage>
        <taxon>Bacteria</taxon>
        <taxon>Pseudomonadati</taxon>
        <taxon>Pseudomonadota</taxon>
        <taxon>Alphaproteobacteria</taxon>
        <taxon>Rhodobacterales</taxon>
        <taxon>Paracoccaceae</taxon>
        <taxon>Psychromarinibacter</taxon>
    </lineage>
</organism>
<dbReference type="Gene3D" id="3.40.190.170">
    <property type="entry name" value="Bacterial extracellular solute-binding protein, family 7"/>
    <property type="match status" value="1"/>
</dbReference>
<dbReference type="NCBIfam" id="NF037995">
    <property type="entry name" value="TRAP_S1"/>
    <property type="match status" value="1"/>
</dbReference>
<accession>A0ABV7GU21</accession>
<keyword evidence="8" id="KW-1185">Reference proteome</keyword>
<comment type="subcellular location">
    <subcellularLocation>
        <location evidence="1">Periplasm</location>
    </subcellularLocation>
</comment>
<feature type="signal peptide" evidence="6">
    <location>
        <begin position="1"/>
        <end position="20"/>
    </location>
</feature>
<evidence type="ECO:0000256" key="5">
    <source>
        <dbReference type="ARBA" id="ARBA00022764"/>
    </source>
</evidence>
<comment type="caution">
    <text evidence="7">The sequence shown here is derived from an EMBL/GenBank/DDBJ whole genome shotgun (WGS) entry which is preliminary data.</text>
</comment>
<sequence length="375" mass="40611">MLNFKTLTTGLALAATLVVAAEARDLRLAPAAPPAHPANGVMYTNFAKYLPEESDGRLTGTIIGPEVVSLGQMKDALQSQIAEVGNLLPLYFPADFPNMALTGELSLMGTNSQATAAAVTEYMVFCEECQKEMRDFGIVFLGSGASDLYEILSTKPVKTAEDLQGLRLRSGGAPWGRFAEHFGAVPAQMSVFDQFEAVSQGVIDGTMASIADLISFRMVEVIDYVTYVPMGMYQSTSNFATSTMTWDDLSPEDRAAMVRAANRANTDFTHRWAATMPAEAEEAAKEAGIEFVEPDPSLVEAIQEFIATEPVTAAELASSNFGIEDGEERIAQFLELVDKWTAVAEEVDNDPVAMAERIQAEVWDKVDYATYGTAM</sequence>
<keyword evidence="4 6" id="KW-0732">Signal</keyword>
<proteinExistence type="inferred from homology"/>